<dbReference type="Gene3D" id="3.30.360.10">
    <property type="entry name" value="Dihydrodipicolinate Reductase, domain 2"/>
    <property type="match status" value="1"/>
</dbReference>
<dbReference type="SUPFAM" id="SSF55347">
    <property type="entry name" value="Glyceraldehyde-3-phosphate dehydrogenase-like, C-terminal domain"/>
    <property type="match status" value="1"/>
</dbReference>
<accession>A0A0F9DXF9</accession>
<protein>
    <recommendedName>
        <fullName evidence="2">Myo-inositol-1-phosphate synthase GAPDH-like domain-containing protein</fullName>
    </recommendedName>
</protein>
<dbReference type="EMBL" id="LAZR01029799">
    <property type="protein sequence ID" value="KKL58506.1"/>
    <property type="molecule type" value="Genomic_DNA"/>
</dbReference>
<dbReference type="InterPro" id="IPR013021">
    <property type="entry name" value="Myo-inos-1-P_Synthase_GAPDH"/>
</dbReference>
<dbReference type="InterPro" id="IPR052199">
    <property type="entry name" value="MIPS"/>
</dbReference>
<dbReference type="SUPFAM" id="SSF51735">
    <property type="entry name" value="NAD(P)-binding Rossmann-fold domains"/>
    <property type="match status" value="1"/>
</dbReference>
<feature type="non-terminal residue" evidence="3">
    <location>
        <position position="1"/>
    </location>
</feature>
<feature type="domain" description="Myo-inositol-1-phosphate synthase GAPDH-like" evidence="2">
    <location>
        <begin position="7"/>
        <end position="51"/>
    </location>
</feature>
<comment type="caution">
    <text evidence="3">The sequence shown here is derived from an EMBL/GenBank/DDBJ whole genome shotgun (WGS) entry which is preliminary data.</text>
</comment>
<evidence type="ECO:0000256" key="1">
    <source>
        <dbReference type="SAM" id="MobiDB-lite"/>
    </source>
</evidence>
<proteinExistence type="predicted"/>
<name>A0A0F9DXF9_9ZZZZ</name>
<dbReference type="Pfam" id="PF01658">
    <property type="entry name" value="Inos-1-P_synth"/>
    <property type="match status" value="1"/>
</dbReference>
<evidence type="ECO:0000259" key="2">
    <source>
        <dbReference type="Pfam" id="PF01658"/>
    </source>
</evidence>
<reference evidence="3" key="1">
    <citation type="journal article" date="2015" name="Nature">
        <title>Complex archaea that bridge the gap between prokaryotes and eukaryotes.</title>
        <authorList>
            <person name="Spang A."/>
            <person name="Saw J.H."/>
            <person name="Jorgensen S.L."/>
            <person name="Zaremba-Niedzwiedzka K."/>
            <person name="Martijn J."/>
            <person name="Lind A.E."/>
            <person name="van Eijk R."/>
            <person name="Schleper C."/>
            <person name="Guy L."/>
            <person name="Ettema T.J."/>
        </authorList>
    </citation>
    <scope>NUCLEOTIDE SEQUENCE</scope>
</reference>
<gene>
    <name evidence="3" type="ORF">LCGC14_2224710</name>
</gene>
<dbReference type="GO" id="GO:0004512">
    <property type="term" value="F:inositol-3-phosphate synthase activity"/>
    <property type="evidence" value="ECO:0007669"/>
    <property type="project" value="TreeGrafter"/>
</dbReference>
<dbReference type="AlphaFoldDB" id="A0A0F9DXF9"/>
<organism evidence="3">
    <name type="scientific">marine sediment metagenome</name>
    <dbReference type="NCBI Taxonomy" id="412755"/>
    <lineage>
        <taxon>unclassified sequences</taxon>
        <taxon>metagenomes</taxon>
        <taxon>ecological metagenomes</taxon>
    </lineage>
</organism>
<sequence length="131" mass="14363">DIPLPPEQIHIGPSDYVPWQKDNKVCFCRIEGRGFGGVPMNIELRLSVEDSPNSAGETIDAIRCCKLARERGLAGPMVEVSAYTMKHPPVQFPDYQGLHLLEEFIAGNGSLTGDDGTYRPAETTAKTHPAR</sequence>
<dbReference type="PANTHER" id="PTHR43125:SF1">
    <property type="entry name" value="INOSITOL-3-PHOSPHATE SYNTHASE"/>
    <property type="match status" value="1"/>
</dbReference>
<dbReference type="InterPro" id="IPR036291">
    <property type="entry name" value="NAD(P)-bd_dom_sf"/>
</dbReference>
<feature type="region of interest" description="Disordered" evidence="1">
    <location>
        <begin position="112"/>
        <end position="131"/>
    </location>
</feature>
<dbReference type="Gene3D" id="3.40.50.720">
    <property type="entry name" value="NAD(P)-binding Rossmann-like Domain"/>
    <property type="match status" value="1"/>
</dbReference>
<evidence type="ECO:0000313" key="3">
    <source>
        <dbReference type="EMBL" id="KKL58506.1"/>
    </source>
</evidence>
<dbReference type="GO" id="GO:0006021">
    <property type="term" value="P:inositol biosynthetic process"/>
    <property type="evidence" value="ECO:0007669"/>
    <property type="project" value="TreeGrafter"/>
</dbReference>
<dbReference type="PANTHER" id="PTHR43125">
    <property type="entry name" value="INOSITOL-3-PHOSPHATE SYNTHASE"/>
    <property type="match status" value="1"/>
</dbReference>